<dbReference type="OrthoDB" id="2355173at2"/>
<dbReference type="SUPFAM" id="SSF55961">
    <property type="entry name" value="Bet v1-like"/>
    <property type="match status" value="1"/>
</dbReference>
<comment type="caution">
    <text evidence="3">The sequence shown here is derived from an EMBL/GenBank/DDBJ whole genome shotgun (WGS) entry which is preliminary data.</text>
</comment>
<evidence type="ECO:0000313" key="4">
    <source>
        <dbReference type="Proteomes" id="UP000278351"/>
    </source>
</evidence>
<comment type="similarity">
    <text evidence="1">Belongs to the AHA1 family.</text>
</comment>
<dbReference type="EMBL" id="RPDH01000002">
    <property type="protein sequence ID" value="RPE08046.1"/>
    <property type="molecule type" value="Genomic_DNA"/>
</dbReference>
<accession>A0A3N4PIK2</accession>
<dbReference type="Proteomes" id="UP000278351">
    <property type="component" value="Unassembled WGS sequence"/>
</dbReference>
<protein>
    <submittedName>
        <fullName evidence="3">SRPBCC domain-containing protein</fullName>
    </submittedName>
</protein>
<feature type="domain" description="Activator of Hsp90 ATPase homologue 1/2-like C-terminal" evidence="2">
    <location>
        <begin position="11"/>
        <end position="143"/>
    </location>
</feature>
<name>A0A3N4PIK2_9BACT</name>
<gene>
    <name evidence="3" type="ORF">EGT74_13310</name>
</gene>
<evidence type="ECO:0000259" key="2">
    <source>
        <dbReference type="Pfam" id="PF08327"/>
    </source>
</evidence>
<dbReference type="AlphaFoldDB" id="A0A3N4PIK2"/>
<dbReference type="InterPro" id="IPR023393">
    <property type="entry name" value="START-like_dom_sf"/>
</dbReference>
<dbReference type="InterPro" id="IPR013538">
    <property type="entry name" value="ASHA1/2-like_C"/>
</dbReference>
<evidence type="ECO:0000256" key="1">
    <source>
        <dbReference type="ARBA" id="ARBA00006817"/>
    </source>
</evidence>
<organism evidence="3 4">
    <name type="scientific">Chitinophaga lutea</name>
    <dbReference type="NCBI Taxonomy" id="2488634"/>
    <lineage>
        <taxon>Bacteria</taxon>
        <taxon>Pseudomonadati</taxon>
        <taxon>Bacteroidota</taxon>
        <taxon>Chitinophagia</taxon>
        <taxon>Chitinophagales</taxon>
        <taxon>Chitinophagaceae</taxon>
        <taxon>Chitinophaga</taxon>
    </lineage>
</organism>
<dbReference type="RefSeq" id="WP_123847043.1">
    <property type="nucleotide sequence ID" value="NZ_RPDH01000002.1"/>
</dbReference>
<proteinExistence type="inferred from homology"/>
<reference evidence="3 4" key="1">
    <citation type="submission" date="2018-11" db="EMBL/GenBank/DDBJ databases">
        <title>Chitinophaga lutea sp.nov., isolate from arsenic contaminated soil.</title>
        <authorList>
            <person name="Zong Y."/>
        </authorList>
    </citation>
    <scope>NUCLEOTIDE SEQUENCE [LARGE SCALE GENOMIC DNA]</scope>
    <source>
        <strain evidence="3 4">ZY74</strain>
    </source>
</reference>
<dbReference type="CDD" id="cd07814">
    <property type="entry name" value="SRPBCC_CalC_Aha1-like"/>
    <property type="match status" value="1"/>
</dbReference>
<dbReference type="Gene3D" id="3.30.530.20">
    <property type="match status" value="1"/>
</dbReference>
<keyword evidence="4" id="KW-1185">Reference proteome</keyword>
<evidence type="ECO:0000313" key="3">
    <source>
        <dbReference type="EMBL" id="RPE08046.1"/>
    </source>
</evidence>
<sequence length="146" mass="16572">MEKLHFSTSINAPREKVWDVLWNKATYPAWTSVFGEGSTAETDWKEGSEVRFFDSTHQEGMLSRIAVKKPNEYMSFQHLGMIKNGVADTESPEVKAWAGAEENYTLHSANGQTELAVDMDITAEHAEYFKNAWPKALEKVKELSEQ</sequence>
<dbReference type="Pfam" id="PF08327">
    <property type="entry name" value="AHSA1"/>
    <property type="match status" value="1"/>
</dbReference>